<dbReference type="STRING" id="658196.A0A397S3L6"/>
<comment type="caution">
    <text evidence="1">The sequence shown here is derived from an EMBL/GenBank/DDBJ whole genome shotgun (WGS) entry which is preliminary data.</text>
</comment>
<evidence type="ECO:0000313" key="2">
    <source>
        <dbReference type="Proteomes" id="UP000265703"/>
    </source>
</evidence>
<evidence type="ECO:0008006" key="3">
    <source>
        <dbReference type="Google" id="ProtNLM"/>
    </source>
</evidence>
<organism evidence="1 2">
    <name type="scientific">Glomus cerebriforme</name>
    <dbReference type="NCBI Taxonomy" id="658196"/>
    <lineage>
        <taxon>Eukaryota</taxon>
        <taxon>Fungi</taxon>
        <taxon>Fungi incertae sedis</taxon>
        <taxon>Mucoromycota</taxon>
        <taxon>Glomeromycotina</taxon>
        <taxon>Glomeromycetes</taxon>
        <taxon>Glomerales</taxon>
        <taxon>Glomeraceae</taxon>
        <taxon>Glomus</taxon>
    </lineage>
</organism>
<dbReference type="Gene3D" id="3.30.200.20">
    <property type="entry name" value="Phosphorylase Kinase, domain 1"/>
    <property type="match status" value="1"/>
</dbReference>
<accession>A0A397S3L6</accession>
<dbReference type="OrthoDB" id="2401481at2759"/>
<proteinExistence type="predicted"/>
<sequence>MSNNVEPTGTNNSNEINWIEEAIAKDHFKYYQYDQFSDIQQIGSGGFGIVYRANWKILVNFLH</sequence>
<keyword evidence="2" id="KW-1185">Reference proteome</keyword>
<dbReference type="Proteomes" id="UP000265703">
    <property type="component" value="Unassembled WGS sequence"/>
</dbReference>
<evidence type="ECO:0000313" key="1">
    <source>
        <dbReference type="EMBL" id="RIA81003.1"/>
    </source>
</evidence>
<protein>
    <recommendedName>
        <fullName evidence="3">Protein kinase domain-containing protein</fullName>
    </recommendedName>
</protein>
<reference evidence="1 2" key="1">
    <citation type="submission" date="2018-06" db="EMBL/GenBank/DDBJ databases">
        <title>Comparative genomics reveals the genomic features of Rhizophagus irregularis, R. cerebriforme, R. diaphanum and Gigaspora rosea, and their symbiotic lifestyle signature.</title>
        <authorList>
            <person name="Morin E."/>
            <person name="San Clemente H."/>
            <person name="Chen E.C.H."/>
            <person name="De La Providencia I."/>
            <person name="Hainaut M."/>
            <person name="Kuo A."/>
            <person name="Kohler A."/>
            <person name="Murat C."/>
            <person name="Tang N."/>
            <person name="Roy S."/>
            <person name="Loubradou J."/>
            <person name="Henrissat B."/>
            <person name="Grigoriev I.V."/>
            <person name="Corradi N."/>
            <person name="Roux C."/>
            <person name="Martin F.M."/>
        </authorList>
    </citation>
    <scope>NUCLEOTIDE SEQUENCE [LARGE SCALE GENOMIC DNA]</scope>
    <source>
        <strain evidence="1 2">DAOM 227022</strain>
    </source>
</reference>
<dbReference type="SUPFAM" id="SSF56112">
    <property type="entry name" value="Protein kinase-like (PK-like)"/>
    <property type="match status" value="1"/>
</dbReference>
<dbReference type="InterPro" id="IPR011009">
    <property type="entry name" value="Kinase-like_dom_sf"/>
</dbReference>
<gene>
    <name evidence="1" type="ORF">C1645_580205</name>
</gene>
<dbReference type="AlphaFoldDB" id="A0A397S3L6"/>
<dbReference type="EMBL" id="QKYT01000864">
    <property type="protein sequence ID" value="RIA81003.1"/>
    <property type="molecule type" value="Genomic_DNA"/>
</dbReference>
<name>A0A397S3L6_9GLOM</name>